<evidence type="ECO:0000256" key="1">
    <source>
        <dbReference type="ARBA" id="ARBA00005901"/>
    </source>
</evidence>
<name>A0AAN9REI7_PHACN</name>
<dbReference type="SUPFAM" id="SSF160527">
    <property type="entry name" value="V-type ATPase subunit E-like"/>
    <property type="match status" value="1"/>
</dbReference>
<dbReference type="Gene3D" id="3.30.2320.30">
    <property type="entry name" value="ATP synthase, E subunit, C-terminal"/>
    <property type="match status" value="1"/>
</dbReference>
<dbReference type="InterPro" id="IPR002842">
    <property type="entry name" value="ATPase_V1_Esu"/>
</dbReference>
<dbReference type="InterPro" id="IPR038495">
    <property type="entry name" value="ATPase_E_C"/>
</dbReference>
<protein>
    <submittedName>
        <fullName evidence="4">Uncharacterized protein</fullName>
    </submittedName>
</protein>
<keyword evidence="2" id="KW-0813">Transport</keyword>
<dbReference type="EMBL" id="JAYMYR010000003">
    <property type="protein sequence ID" value="KAK7373070.1"/>
    <property type="molecule type" value="Genomic_DNA"/>
</dbReference>
<dbReference type="GO" id="GO:0033178">
    <property type="term" value="C:proton-transporting two-sector ATPase complex, catalytic domain"/>
    <property type="evidence" value="ECO:0007669"/>
    <property type="project" value="InterPro"/>
</dbReference>
<keyword evidence="5" id="KW-1185">Reference proteome</keyword>
<gene>
    <name evidence="4" type="ORF">VNO80_06466</name>
</gene>
<proteinExistence type="inferred from homology"/>
<evidence type="ECO:0000313" key="4">
    <source>
        <dbReference type="EMBL" id="KAK7373070.1"/>
    </source>
</evidence>
<accession>A0AAN9REI7</accession>
<evidence type="ECO:0000313" key="5">
    <source>
        <dbReference type="Proteomes" id="UP001374584"/>
    </source>
</evidence>
<keyword evidence="3" id="KW-0406">Ion transport</keyword>
<sequence length="94" mass="10868">MICTDSGGMVLASRDGKIEYENTLDARLEVVFLKELLEKFFHGPVRRFQQYNHDHSTSSLVESPQFLPFGRRLVYVCLTMQGYGWCIDMKSDSQ</sequence>
<organism evidence="4 5">
    <name type="scientific">Phaseolus coccineus</name>
    <name type="common">Scarlet runner bean</name>
    <name type="synonym">Phaseolus multiflorus</name>
    <dbReference type="NCBI Taxonomy" id="3886"/>
    <lineage>
        <taxon>Eukaryota</taxon>
        <taxon>Viridiplantae</taxon>
        <taxon>Streptophyta</taxon>
        <taxon>Embryophyta</taxon>
        <taxon>Tracheophyta</taxon>
        <taxon>Spermatophyta</taxon>
        <taxon>Magnoliopsida</taxon>
        <taxon>eudicotyledons</taxon>
        <taxon>Gunneridae</taxon>
        <taxon>Pentapetalae</taxon>
        <taxon>rosids</taxon>
        <taxon>fabids</taxon>
        <taxon>Fabales</taxon>
        <taxon>Fabaceae</taxon>
        <taxon>Papilionoideae</taxon>
        <taxon>50 kb inversion clade</taxon>
        <taxon>NPAAA clade</taxon>
        <taxon>indigoferoid/millettioid clade</taxon>
        <taxon>Phaseoleae</taxon>
        <taxon>Phaseolus</taxon>
    </lineage>
</organism>
<dbReference type="Pfam" id="PF01991">
    <property type="entry name" value="vATP-synt_E"/>
    <property type="match status" value="1"/>
</dbReference>
<dbReference type="AlphaFoldDB" id="A0AAN9REI7"/>
<reference evidence="4 5" key="1">
    <citation type="submission" date="2024-01" db="EMBL/GenBank/DDBJ databases">
        <title>The genomes of 5 underutilized Papilionoideae crops provide insights into root nodulation and disease resistanc.</title>
        <authorList>
            <person name="Jiang F."/>
        </authorList>
    </citation>
    <scope>NUCLEOTIDE SEQUENCE [LARGE SCALE GENOMIC DNA]</scope>
    <source>
        <strain evidence="4">JINMINGXINNONG_FW02</strain>
        <tissue evidence="4">Leaves</tissue>
    </source>
</reference>
<evidence type="ECO:0000256" key="2">
    <source>
        <dbReference type="ARBA" id="ARBA00022448"/>
    </source>
</evidence>
<evidence type="ECO:0000256" key="3">
    <source>
        <dbReference type="ARBA" id="ARBA00023065"/>
    </source>
</evidence>
<dbReference type="GO" id="GO:0046961">
    <property type="term" value="F:proton-transporting ATPase activity, rotational mechanism"/>
    <property type="evidence" value="ECO:0007669"/>
    <property type="project" value="InterPro"/>
</dbReference>
<dbReference type="Proteomes" id="UP001374584">
    <property type="component" value="Unassembled WGS sequence"/>
</dbReference>
<comment type="similarity">
    <text evidence="1">Belongs to the V-ATPase E subunit family.</text>
</comment>
<comment type="caution">
    <text evidence="4">The sequence shown here is derived from an EMBL/GenBank/DDBJ whole genome shotgun (WGS) entry which is preliminary data.</text>
</comment>